<dbReference type="InterPro" id="IPR052920">
    <property type="entry name" value="DNA-binding_regulatory"/>
</dbReference>
<evidence type="ECO:0000259" key="2">
    <source>
        <dbReference type="Pfam" id="PF12146"/>
    </source>
</evidence>
<dbReference type="GO" id="GO:0016787">
    <property type="term" value="F:hydrolase activity"/>
    <property type="evidence" value="ECO:0007669"/>
    <property type="project" value="InterPro"/>
</dbReference>
<proteinExistence type="predicted"/>
<dbReference type="InterPro" id="IPR022742">
    <property type="entry name" value="Hydrolase_4"/>
</dbReference>
<dbReference type="Pfam" id="PF12146">
    <property type="entry name" value="Hydrolase_4"/>
    <property type="match status" value="1"/>
</dbReference>
<name>A0A1N6K4G2_9BACT</name>
<reference evidence="3 4" key="1">
    <citation type="submission" date="2016-11" db="EMBL/GenBank/DDBJ databases">
        <authorList>
            <person name="Jaros S."/>
            <person name="Januszkiewicz K."/>
            <person name="Wedrychowicz H."/>
        </authorList>
    </citation>
    <scope>NUCLEOTIDE SEQUENCE [LARGE SCALE GENOMIC DNA]</scope>
    <source>
        <strain evidence="3 4">DSM 24787</strain>
    </source>
</reference>
<dbReference type="AlphaFoldDB" id="A0A1N6K4G2"/>
<dbReference type="SUPFAM" id="SSF53474">
    <property type="entry name" value="alpha/beta-Hydrolases"/>
    <property type="match status" value="1"/>
</dbReference>
<dbReference type="EMBL" id="FSRA01000002">
    <property type="protein sequence ID" value="SIO51206.1"/>
    <property type="molecule type" value="Genomic_DNA"/>
</dbReference>
<keyword evidence="4" id="KW-1185">Reference proteome</keyword>
<accession>A0A1N6K4G2</accession>
<dbReference type="Pfam" id="PF01738">
    <property type="entry name" value="DLH"/>
    <property type="match status" value="1"/>
</dbReference>
<sequence>MLTLFILVNIFAAFHAYKFTHFTDTKAPKTDPRKLSFAGKMKTICFGVDNPRPVNKRTPAQPFETIQLQSHERIECWYIKTPQPKGTVIIFHGYSGQKSSMLDKSDEFLGMGYNTLLVDFMGSGGSGGDQTTIGYKEAKDVKVAYDHLQRTGEQNIYLFGTSQGAAAVLKAMHDYPISPKAIIIECPFATLYQAAAARFRAVGVPVFPLTSFLVFWGGVENGFWGFAHKPVEYARSVKVPALLFYGEEDERVTRQEIDDVFKNLGGKKQLVTFKEAGHVNYLRRYRNEWHTATSRFLMTN</sequence>
<evidence type="ECO:0008006" key="5">
    <source>
        <dbReference type="Google" id="ProtNLM"/>
    </source>
</evidence>
<dbReference type="PANTHER" id="PTHR43358:SF4">
    <property type="entry name" value="ALPHA_BETA HYDROLASE FOLD-1 DOMAIN-CONTAINING PROTEIN"/>
    <property type="match status" value="1"/>
</dbReference>
<organism evidence="3 4">
    <name type="scientific">Chitinophaga niabensis</name>
    <dbReference type="NCBI Taxonomy" id="536979"/>
    <lineage>
        <taxon>Bacteria</taxon>
        <taxon>Pseudomonadati</taxon>
        <taxon>Bacteroidota</taxon>
        <taxon>Chitinophagia</taxon>
        <taxon>Chitinophagales</taxon>
        <taxon>Chitinophagaceae</taxon>
        <taxon>Chitinophaga</taxon>
    </lineage>
</organism>
<dbReference type="STRING" id="536979.SAMN04488055_5020"/>
<feature type="domain" description="Serine aminopeptidase S33" evidence="2">
    <location>
        <begin position="83"/>
        <end position="193"/>
    </location>
</feature>
<feature type="domain" description="Dienelactone hydrolase" evidence="1">
    <location>
        <begin position="222"/>
        <end position="279"/>
    </location>
</feature>
<dbReference type="InterPro" id="IPR029058">
    <property type="entry name" value="AB_hydrolase_fold"/>
</dbReference>
<dbReference type="PANTHER" id="PTHR43358">
    <property type="entry name" value="ALPHA/BETA-HYDROLASE"/>
    <property type="match status" value="1"/>
</dbReference>
<dbReference type="Gene3D" id="3.40.50.1820">
    <property type="entry name" value="alpha/beta hydrolase"/>
    <property type="match status" value="1"/>
</dbReference>
<gene>
    <name evidence="3" type="ORF">SAMN04488055_5020</name>
</gene>
<protein>
    <recommendedName>
        <fullName evidence="5">Serine aminopeptidase S33 domain-containing protein</fullName>
    </recommendedName>
</protein>
<evidence type="ECO:0000259" key="1">
    <source>
        <dbReference type="Pfam" id="PF01738"/>
    </source>
</evidence>
<dbReference type="InterPro" id="IPR002925">
    <property type="entry name" value="Dienelactn_hydro"/>
</dbReference>
<dbReference type="Proteomes" id="UP000185003">
    <property type="component" value="Unassembled WGS sequence"/>
</dbReference>
<evidence type="ECO:0000313" key="4">
    <source>
        <dbReference type="Proteomes" id="UP000185003"/>
    </source>
</evidence>
<evidence type="ECO:0000313" key="3">
    <source>
        <dbReference type="EMBL" id="SIO51206.1"/>
    </source>
</evidence>